<organism evidence="1 2">
    <name type="scientific">Celeribacter neptunius</name>
    <dbReference type="NCBI Taxonomy" id="588602"/>
    <lineage>
        <taxon>Bacteria</taxon>
        <taxon>Pseudomonadati</taxon>
        <taxon>Pseudomonadota</taxon>
        <taxon>Alphaproteobacteria</taxon>
        <taxon>Rhodobacterales</taxon>
        <taxon>Roseobacteraceae</taxon>
        <taxon>Celeribacter</taxon>
    </lineage>
</organism>
<dbReference type="RefSeq" id="WP_090060337.1">
    <property type="nucleotide sequence ID" value="NZ_FORH01000003.1"/>
</dbReference>
<dbReference type="EMBL" id="FORH01000003">
    <property type="protein sequence ID" value="SFJ35825.1"/>
    <property type="molecule type" value="Genomic_DNA"/>
</dbReference>
<name>A0A1I3QPL0_9RHOB</name>
<keyword evidence="2" id="KW-1185">Reference proteome</keyword>
<reference evidence="2" key="1">
    <citation type="submission" date="2016-10" db="EMBL/GenBank/DDBJ databases">
        <authorList>
            <person name="Varghese N."/>
            <person name="Submissions S."/>
        </authorList>
    </citation>
    <scope>NUCLEOTIDE SEQUENCE [LARGE SCALE GENOMIC DNA]</scope>
    <source>
        <strain evidence="2">DSM 26471</strain>
    </source>
</reference>
<accession>A0A1I3QPL0</accession>
<dbReference type="Proteomes" id="UP000199630">
    <property type="component" value="Unassembled WGS sequence"/>
</dbReference>
<evidence type="ECO:0000313" key="2">
    <source>
        <dbReference type="Proteomes" id="UP000199630"/>
    </source>
</evidence>
<proteinExistence type="predicted"/>
<dbReference type="STRING" id="588602.SAMN04487991_1913"/>
<evidence type="ECO:0000313" key="1">
    <source>
        <dbReference type="EMBL" id="SFJ35825.1"/>
    </source>
</evidence>
<dbReference type="AlphaFoldDB" id="A0A1I3QPL0"/>
<dbReference type="OrthoDB" id="7816979at2"/>
<protein>
    <submittedName>
        <fullName evidence="1">Uncharacterized protein</fullName>
    </submittedName>
</protein>
<sequence>MTETQTAPGHPNTPTWVNLHIGVHFTANGYLPENVQENEERLKANGIYTPTMRHARAVILSMLEQLDGLPPIKPEEEEVMMRLLGQPSAGKLFLSDDRWSASLRDSFSGDMLYSEIAERVAPVTELFASSDLQISLSLINPAVFLYNSLTSGTAQSRIQGFLERVDPETLRWRDTIAALRSAVPDVPLLIWCEEDAPLIWPRVLHKLFNLSGDQPLTGALAPLRPLLEDEGFIRLDAYLRSHPPETQAQYEQVILLFLDKYGRPDVLAPRCDIPGWDDIDIEAVSAHYEEDIAELAQSEGITFLLPGTQAE</sequence>
<gene>
    <name evidence="1" type="ORF">SAMN04487991_1913</name>
</gene>